<proteinExistence type="inferred from homology"/>
<dbReference type="Gene3D" id="1.10.10.2830">
    <property type="match status" value="1"/>
</dbReference>
<protein>
    <recommendedName>
        <fullName evidence="2">ParB-like N-terminal domain-containing protein</fullName>
    </recommendedName>
</protein>
<accession>A0A9W6MM54</accession>
<dbReference type="SUPFAM" id="SSF110849">
    <property type="entry name" value="ParB/Sulfiredoxin"/>
    <property type="match status" value="1"/>
</dbReference>
<dbReference type="PANTHER" id="PTHR33375:SF7">
    <property type="entry name" value="CHROMOSOME 2-PARTITIONING PROTEIN PARB-RELATED"/>
    <property type="match status" value="1"/>
</dbReference>
<reference evidence="3" key="2">
    <citation type="submission" date="2023-01" db="EMBL/GenBank/DDBJ databases">
        <authorList>
            <person name="Sun Q."/>
            <person name="Evtushenko L."/>
        </authorList>
    </citation>
    <scope>NUCLEOTIDE SEQUENCE</scope>
    <source>
        <strain evidence="3">VKM B-1513</strain>
    </source>
</reference>
<dbReference type="Gene3D" id="3.90.1530.30">
    <property type="match status" value="1"/>
</dbReference>
<dbReference type="Proteomes" id="UP001143486">
    <property type="component" value="Unassembled WGS sequence"/>
</dbReference>
<reference evidence="3" key="1">
    <citation type="journal article" date="2014" name="Int. J. Syst. Evol. Microbiol.">
        <title>Complete genome sequence of Corynebacterium casei LMG S-19264T (=DSM 44701T), isolated from a smear-ripened cheese.</title>
        <authorList>
            <consortium name="US DOE Joint Genome Institute (JGI-PGF)"/>
            <person name="Walter F."/>
            <person name="Albersmeier A."/>
            <person name="Kalinowski J."/>
            <person name="Ruckert C."/>
        </authorList>
    </citation>
    <scope>NUCLEOTIDE SEQUENCE</scope>
    <source>
        <strain evidence="3">VKM B-1513</strain>
    </source>
</reference>
<dbReference type="InterPro" id="IPR003115">
    <property type="entry name" value="ParB_N"/>
</dbReference>
<dbReference type="InterPro" id="IPR041468">
    <property type="entry name" value="HTH_ParB/Spo0J"/>
</dbReference>
<dbReference type="InterPro" id="IPR004437">
    <property type="entry name" value="ParB/RepB/Spo0J"/>
</dbReference>
<dbReference type="InterPro" id="IPR050336">
    <property type="entry name" value="Chromosome_partition/occlusion"/>
</dbReference>
<evidence type="ECO:0000313" key="4">
    <source>
        <dbReference type="Proteomes" id="UP001143486"/>
    </source>
</evidence>
<evidence type="ECO:0000256" key="1">
    <source>
        <dbReference type="ARBA" id="ARBA00006295"/>
    </source>
</evidence>
<dbReference type="PANTHER" id="PTHR33375">
    <property type="entry name" value="CHROMOSOME-PARTITIONING PROTEIN PARB-RELATED"/>
    <property type="match status" value="1"/>
</dbReference>
<dbReference type="NCBIfam" id="TIGR00180">
    <property type="entry name" value="parB_part"/>
    <property type="match status" value="1"/>
</dbReference>
<sequence length="568" mass="62323">MTIEMIPLSNIRVSKSNPRKAVDAATIEGLAASIKADGLLQNLVLAKKKGRGRTYEIISGERRYRALSLLVERGDLPADVTIPADIRSGLSDADMLRVATVENLQRENLTPLEEADALNTLIGCGGDLDTLTAQSGLSVSTIKRRVALLRLGEAARTALEAGEISLAQAEALSIGAHSEQENLLQSVVYGWMTSPEDIREALTDRLPSLADAIFPKDAYTGAFITDLFGEDNTTYFSDTEQFFALQKAAAEKLVAEHEKTADWAMLAEGGFAPWEYRQAREDESGGVVVELTVRGTVEVHERLIRKDVATDLDEAVKPKVRPLYSKAVIEYIAMQKSAAVQATLLENPHTAKALDAARRMEALCERIHACPAYLAKLGENSPALDTINAAASEVLAMILPDTETATWLDLLRAARSPEKAFALLKPLAPEALERVCHILSVLEFGQDKLHELDTTEDSLFNMVAREIGVEMTRWWQPGEWFLSRRTMNQLSSIIKDAGVARLYGNGRGYKKADLVRSLAGYFAKLRAMETRKPDQQRTADWLPEGMSFSDSAVSHEAVPQTQSEDQAA</sequence>
<dbReference type="GO" id="GO:0003677">
    <property type="term" value="F:DNA binding"/>
    <property type="evidence" value="ECO:0007669"/>
    <property type="project" value="InterPro"/>
</dbReference>
<dbReference type="AlphaFoldDB" id="A0A9W6MM54"/>
<dbReference type="GO" id="GO:0005694">
    <property type="term" value="C:chromosome"/>
    <property type="evidence" value="ECO:0007669"/>
    <property type="project" value="TreeGrafter"/>
</dbReference>
<organism evidence="3 4">
    <name type="scientific">Maricaulis virginensis</name>
    <dbReference type="NCBI Taxonomy" id="144022"/>
    <lineage>
        <taxon>Bacteria</taxon>
        <taxon>Pseudomonadati</taxon>
        <taxon>Pseudomonadota</taxon>
        <taxon>Alphaproteobacteria</taxon>
        <taxon>Maricaulales</taxon>
        <taxon>Maricaulaceae</taxon>
        <taxon>Maricaulis</taxon>
    </lineage>
</organism>
<feature type="domain" description="ParB-like N-terminal" evidence="2">
    <location>
        <begin position="4"/>
        <end position="104"/>
    </location>
</feature>
<evidence type="ECO:0000313" key="3">
    <source>
        <dbReference type="EMBL" id="GLK50501.1"/>
    </source>
</evidence>
<gene>
    <name evidence="3" type="ORF">GCM10017621_00090</name>
</gene>
<dbReference type="SMART" id="SM00470">
    <property type="entry name" value="ParB"/>
    <property type="match status" value="1"/>
</dbReference>
<name>A0A9W6MM54_9PROT</name>
<comment type="caution">
    <text evidence="3">The sequence shown here is derived from an EMBL/GenBank/DDBJ whole genome shotgun (WGS) entry which is preliminary data.</text>
</comment>
<comment type="similarity">
    <text evidence="1">Belongs to the ParB family.</text>
</comment>
<dbReference type="GO" id="GO:0007059">
    <property type="term" value="P:chromosome segregation"/>
    <property type="evidence" value="ECO:0007669"/>
    <property type="project" value="TreeGrafter"/>
</dbReference>
<dbReference type="Pfam" id="PF17762">
    <property type="entry name" value="HTH_ParB"/>
    <property type="match status" value="1"/>
</dbReference>
<evidence type="ECO:0000259" key="2">
    <source>
        <dbReference type="SMART" id="SM00470"/>
    </source>
</evidence>
<dbReference type="InterPro" id="IPR036086">
    <property type="entry name" value="ParB/Sulfiredoxin_sf"/>
</dbReference>
<dbReference type="SUPFAM" id="SSF109709">
    <property type="entry name" value="KorB DNA-binding domain-like"/>
    <property type="match status" value="1"/>
</dbReference>
<keyword evidence="4" id="KW-1185">Reference proteome</keyword>
<dbReference type="EMBL" id="BSFE01000001">
    <property type="protein sequence ID" value="GLK50501.1"/>
    <property type="molecule type" value="Genomic_DNA"/>
</dbReference>
<dbReference type="Pfam" id="PF02195">
    <property type="entry name" value="ParB_N"/>
    <property type="match status" value="1"/>
</dbReference>
<dbReference type="RefSeq" id="WP_271184902.1">
    <property type="nucleotide sequence ID" value="NZ_BSFE01000001.1"/>
</dbReference>